<organism evidence="2 3">
    <name type="scientific">Batillaria attramentaria</name>
    <dbReference type="NCBI Taxonomy" id="370345"/>
    <lineage>
        <taxon>Eukaryota</taxon>
        <taxon>Metazoa</taxon>
        <taxon>Spiralia</taxon>
        <taxon>Lophotrochozoa</taxon>
        <taxon>Mollusca</taxon>
        <taxon>Gastropoda</taxon>
        <taxon>Caenogastropoda</taxon>
        <taxon>Sorbeoconcha</taxon>
        <taxon>Cerithioidea</taxon>
        <taxon>Batillariidae</taxon>
        <taxon>Batillaria</taxon>
    </lineage>
</organism>
<accession>A0ABD0M2J2</accession>
<dbReference type="EMBL" id="JACVVK020000008">
    <property type="protein sequence ID" value="KAK7505937.1"/>
    <property type="molecule type" value="Genomic_DNA"/>
</dbReference>
<name>A0ABD0M2J2_9CAEN</name>
<keyword evidence="3" id="KW-1185">Reference proteome</keyword>
<proteinExistence type="predicted"/>
<protein>
    <recommendedName>
        <fullName evidence="4">Secreted protein</fullName>
    </recommendedName>
</protein>
<evidence type="ECO:0000313" key="3">
    <source>
        <dbReference type="Proteomes" id="UP001519460"/>
    </source>
</evidence>
<gene>
    <name evidence="2" type="ORF">BaRGS_00002659</name>
</gene>
<evidence type="ECO:0008006" key="4">
    <source>
        <dbReference type="Google" id="ProtNLM"/>
    </source>
</evidence>
<dbReference type="Proteomes" id="UP001519460">
    <property type="component" value="Unassembled WGS sequence"/>
</dbReference>
<evidence type="ECO:0000256" key="1">
    <source>
        <dbReference type="SAM" id="MobiDB-lite"/>
    </source>
</evidence>
<reference evidence="2 3" key="1">
    <citation type="journal article" date="2023" name="Sci. Data">
        <title>Genome assembly of the Korean intertidal mud-creeper Batillaria attramentaria.</title>
        <authorList>
            <person name="Patra A.K."/>
            <person name="Ho P.T."/>
            <person name="Jun S."/>
            <person name="Lee S.J."/>
            <person name="Kim Y."/>
            <person name="Won Y.J."/>
        </authorList>
    </citation>
    <scope>NUCLEOTIDE SEQUENCE [LARGE SCALE GENOMIC DNA]</scope>
    <source>
        <strain evidence="2">Wonlab-2016</strain>
    </source>
</reference>
<sequence>MIQQFIYPSQLLLAAALEARRELRQSSSCDESSPCDELSQCCVSSGRRRRRMIWFAFPSAGGHSTGATGPSGTCRPLGDAGDGTSVVENHHTVM</sequence>
<dbReference type="AlphaFoldDB" id="A0ABD0M2J2"/>
<feature type="region of interest" description="Disordered" evidence="1">
    <location>
        <begin position="62"/>
        <end position="94"/>
    </location>
</feature>
<comment type="caution">
    <text evidence="2">The sequence shown here is derived from an EMBL/GenBank/DDBJ whole genome shotgun (WGS) entry which is preliminary data.</text>
</comment>
<evidence type="ECO:0000313" key="2">
    <source>
        <dbReference type="EMBL" id="KAK7505937.1"/>
    </source>
</evidence>